<dbReference type="PIRSF" id="PIRSF037489">
    <property type="entry name" value="UCP037489_NIF3_YqfO"/>
    <property type="match status" value="1"/>
</dbReference>
<dbReference type="InterPro" id="IPR017221">
    <property type="entry name" value="DUF34/NIF3_bac"/>
</dbReference>
<dbReference type="InterPro" id="IPR015867">
    <property type="entry name" value="N-reg_PII/ATP_PRibTrfase_C"/>
</dbReference>
<sequence length="386" mass="41705">MTTNTIAEPTSEPLRVRDLTCWLERFAPLSLAEDWDNVGLLMGDPDAPVTRVMTCLTVTPQTAAEAIADQIDLIVSHHPILFRGIKRLRADRGDTGFLWTLARAGVAVYSPHTAFDNCPGGINDELAQRLGLNDVRPLRPPAATEQFKLVVFTPESDLEPVRRAAAQAGAGVIGDYTFCSFELRGRGTFLGGDATNPTIGQAGRLETVEEVRLEMVCPPERVDEVVRAVIQAHSYEEPAYDLVKLHTPGRGPGVGRIGTLDESHTLESLAAHVARVLGLPKVELAGDPTRPARTLAIMCGAGDDVLGDARRAGADALLTGEARFHRGLEAFQEGIGLILAGHYATERPGVERLAARLSEAFPTLRVHAARRERDPFQSVAARPRTA</sequence>
<dbReference type="GO" id="GO:0046872">
    <property type="term" value="F:metal ion binding"/>
    <property type="evidence" value="ECO:0007669"/>
    <property type="project" value="UniProtKB-UniRule"/>
</dbReference>
<dbReference type="InterPro" id="IPR036069">
    <property type="entry name" value="DUF34/NIF3_sf"/>
</dbReference>
<evidence type="ECO:0000313" key="8">
    <source>
        <dbReference type="Proteomes" id="UP000008631"/>
    </source>
</evidence>
<evidence type="ECO:0000256" key="2">
    <source>
        <dbReference type="ARBA" id="ARBA00011643"/>
    </source>
</evidence>
<feature type="binding site" evidence="6">
    <location>
        <position position="346"/>
    </location>
    <ligand>
        <name>a divalent metal cation</name>
        <dbReference type="ChEBI" id="CHEBI:60240"/>
        <label>1</label>
    </ligand>
</feature>
<evidence type="ECO:0000256" key="3">
    <source>
        <dbReference type="ARBA" id="ARBA00022112"/>
    </source>
</evidence>
<reference evidence="7 8" key="2">
    <citation type="journal article" date="2011" name="Stand. Genomic Sci.">
        <title>Complete genome sequence of Isosphaera pallida type strain (IS1B).</title>
        <authorList>
            <consortium name="US DOE Joint Genome Institute (JGI-PGF)"/>
            <person name="Goker M."/>
            <person name="Cleland D."/>
            <person name="Saunders E."/>
            <person name="Lapidus A."/>
            <person name="Nolan M."/>
            <person name="Lucas S."/>
            <person name="Hammon N."/>
            <person name="Deshpande S."/>
            <person name="Cheng J.F."/>
            <person name="Tapia R."/>
            <person name="Han C."/>
            <person name="Goodwin L."/>
            <person name="Pitluck S."/>
            <person name="Liolios K."/>
            <person name="Pagani I."/>
            <person name="Ivanova N."/>
            <person name="Mavromatis K."/>
            <person name="Pati A."/>
            <person name="Chen A."/>
            <person name="Palaniappan K."/>
            <person name="Land M."/>
            <person name="Hauser L."/>
            <person name="Chang Y.J."/>
            <person name="Jeffries C.D."/>
            <person name="Detter J.C."/>
            <person name="Beck B."/>
            <person name="Woyke T."/>
            <person name="Bristow J."/>
            <person name="Eisen J.A."/>
            <person name="Markowitz V."/>
            <person name="Hugenholtz P."/>
            <person name="Kyrpides N.C."/>
            <person name="Klenk H.P."/>
        </authorList>
    </citation>
    <scope>NUCLEOTIDE SEQUENCE [LARGE SCALE GENOMIC DNA]</scope>
    <source>
        <strain evidence="8">ATCC 43644 / DSM 9630 / IS1B</strain>
    </source>
</reference>
<dbReference type="STRING" id="575540.Isop_2843"/>
<dbReference type="FunFam" id="3.40.1390.30:FF:000001">
    <property type="entry name" value="GTP cyclohydrolase 1 type 2"/>
    <property type="match status" value="1"/>
</dbReference>
<dbReference type="Gene3D" id="3.40.1390.30">
    <property type="entry name" value="NIF3 (NGG1p interacting factor 3)-like"/>
    <property type="match status" value="2"/>
</dbReference>
<gene>
    <name evidence="7" type="ordered locus">Isop_2843</name>
</gene>
<proteinExistence type="inferred from homology"/>
<dbReference type="eggNOG" id="COG0327">
    <property type="taxonomic scope" value="Bacteria"/>
</dbReference>
<dbReference type="Proteomes" id="UP000008631">
    <property type="component" value="Chromosome"/>
</dbReference>
<dbReference type="OrthoDB" id="9792792at2"/>
<comment type="subunit">
    <text evidence="2">Homohexamer.</text>
</comment>
<protein>
    <recommendedName>
        <fullName evidence="3 5">GTP cyclohydrolase 1 type 2 homolog</fullName>
    </recommendedName>
</protein>
<feature type="binding site" evidence="6">
    <location>
        <position position="77"/>
    </location>
    <ligand>
        <name>a divalent metal cation</name>
        <dbReference type="ChEBI" id="CHEBI:60240"/>
        <label>1</label>
    </ligand>
</feature>
<dbReference type="HOGENOM" id="CLU_037423_1_0_0"/>
<organism evidence="7 8">
    <name type="scientific">Isosphaera pallida (strain ATCC 43644 / DSM 9630 / IS1B)</name>
    <dbReference type="NCBI Taxonomy" id="575540"/>
    <lineage>
        <taxon>Bacteria</taxon>
        <taxon>Pseudomonadati</taxon>
        <taxon>Planctomycetota</taxon>
        <taxon>Planctomycetia</taxon>
        <taxon>Isosphaerales</taxon>
        <taxon>Isosphaeraceae</taxon>
        <taxon>Isosphaera</taxon>
    </lineage>
</organism>
<dbReference type="RefSeq" id="WP_013565697.1">
    <property type="nucleotide sequence ID" value="NC_014962.1"/>
</dbReference>
<feature type="binding site" evidence="6">
    <location>
        <position position="342"/>
    </location>
    <ligand>
        <name>a divalent metal cation</name>
        <dbReference type="ChEBI" id="CHEBI:60240"/>
        <label>1</label>
    </ligand>
</feature>
<evidence type="ECO:0000313" key="7">
    <source>
        <dbReference type="EMBL" id="ADV63409.1"/>
    </source>
</evidence>
<dbReference type="PANTHER" id="PTHR13799">
    <property type="entry name" value="NGG1 INTERACTING FACTOR 3"/>
    <property type="match status" value="1"/>
</dbReference>
<accession>E8R1J1</accession>
<dbReference type="PANTHER" id="PTHR13799:SF14">
    <property type="entry name" value="GTP CYCLOHYDROLASE 1 TYPE 2 HOMOLOG"/>
    <property type="match status" value="1"/>
</dbReference>
<dbReference type="InterPro" id="IPR002678">
    <property type="entry name" value="DUF34/NIF3"/>
</dbReference>
<dbReference type="eggNOG" id="COG3323">
    <property type="taxonomic scope" value="Bacteria"/>
</dbReference>
<keyword evidence="4 5" id="KW-0479">Metal-binding</keyword>
<dbReference type="NCBIfam" id="TIGR00486">
    <property type="entry name" value="YbgI_SA1388"/>
    <property type="match status" value="1"/>
</dbReference>
<feature type="binding site" evidence="6">
    <location>
        <position position="116"/>
    </location>
    <ligand>
        <name>a divalent metal cation</name>
        <dbReference type="ChEBI" id="CHEBI:60240"/>
        <label>1</label>
    </ligand>
</feature>
<evidence type="ECO:0000256" key="6">
    <source>
        <dbReference type="PIRSR" id="PIRSR602678-1"/>
    </source>
</evidence>
<reference key="1">
    <citation type="submission" date="2010-11" db="EMBL/GenBank/DDBJ databases">
        <title>The complete sequence of chromosome of Isophaera pallida ATCC 43644.</title>
        <authorList>
            <consortium name="US DOE Joint Genome Institute (JGI-PGF)"/>
            <person name="Lucas S."/>
            <person name="Copeland A."/>
            <person name="Lapidus A."/>
            <person name="Bruce D."/>
            <person name="Goodwin L."/>
            <person name="Pitluck S."/>
            <person name="Kyrpides N."/>
            <person name="Mavromatis K."/>
            <person name="Pagani I."/>
            <person name="Ivanova N."/>
            <person name="Saunders E."/>
            <person name="Brettin T."/>
            <person name="Detter J.C."/>
            <person name="Han C."/>
            <person name="Tapia R."/>
            <person name="Land M."/>
            <person name="Hauser L."/>
            <person name="Markowitz V."/>
            <person name="Cheng J.-F."/>
            <person name="Hugenholtz P."/>
            <person name="Woyke T."/>
            <person name="Wu D."/>
            <person name="Eisen J.A."/>
        </authorList>
    </citation>
    <scope>NUCLEOTIDE SEQUENCE</scope>
    <source>
        <strain>ATCC 43644</strain>
    </source>
</reference>
<dbReference type="EMBL" id="CP002353">
    <property type="protein sequence ID" value="ADV63409.1"/>
    <property type="molecule type" value="Genomic_DNA"/>
</dbReference>
<dbReference type="InParanoid" id="E8R1J1"/>
<dbReference type="Pfam" id="PF01784">
    <property type="entry name" value="DUF34_NIF3"/>
    <property type="match status" value="1"/>
</dbReference>
<name>E8R1J1_ISOPI</name>
<comment type="similarity">
    <text evidence="1 5">Belongs to the GTP cyclohydrolase I type 2/NIF3 family.</text>
</comment>
<evidence type="ECO:0000256" key="4">
    <source>
        <dbReference type="ARBA" id="ARBA00022723"/>
    </source>
</evidence>
<evidence type="ECO:0000256" key="1">
    <source>
        <dbReference type="ARBA" id="ARBA00006964"/>
    </source>
</evidence>
<dbReference type="Gene3D" id="3.30.70.120">
    <property type="match status" value="1"/>
</dbReference>
<feature type="binding site" evidence="6">
    <location>
        <position position="78"/>
    </location>
    <ligand>
        <name>a divalent metal cation</name>
        <dbReference type="ChEBI" id="CHEBI:60240"/>
        <label>1</label>
    </ligand>
</feature>
<dbReference type="GO" id="GO:0005737">
    <property type="term" value="C:cytoplasm"/>
    <property type="evidence" value="ECO:0007669"/>
    <property type="project" value="TreeGrafter"/>
</dbReference>
<keyword evidence="8" id="KW-1185">Reference proteome</keyword>
<dbReference type="KEGG" id="ipa:Isop_2843"/>
<evidence type="ECO:0000256" key="5">
    <source>
        <dbReference type="PIRNR" id="PIRNR037489"/>
    </source>
</evidence>
<dbReference type="SUPFAM" id="SSF102705">
    <property type="entry name" value="NIF3 (NGG1p interacting factor 3)-like"/>
    <property type="match status" value="1"/>
</dbReference>
<dbReference type="AlphaFoldDB" id="E8R1J1"/>